<accession>A0AAX3T614</accession>
<dbReference type="Proteomes" id="UP001213504">
    <property type="component" value="Chromosome"/>
</dbReference>
<keyword evidence="2" id="KW-0663">Pyridoxal phosphate</keyword>
<evidence type="ECO:0000313" key="5">
    <source>
        <dbReference type="Proteomes" id="UP001213504"/>
    </source>
</evidence>
<keyword evidence="4" id="KW-0032">Aminotransferase</keyword>
<protein>
    <submittedName>
        <fullName evidence="4">Aminotransferase class V-fold PLP-dependent enzyme</fullName>
    </submittedName>
</protein>
<dbReference type="Gene3D" id="3.90.1150.10">
    <property type="entry name" value="Aspartate Aminotransferase, domain 1"/>
    <property type="match status" value="1"/>
</dbReference>
<keyword evidence="4" id="KW-0808">Transferase</keyword>
<evidence type="ECO:0000259" key="3">
    <source>
        <dbReference type="Pfam" id="PF00266"/>
    </source>
</evidence>
<dbReference type="AlphaFoldDB" id="A0AAX3T614"/>
<name>A0AAX3T614_9ACTN</name>
<evidence type="ECO:0000256" key="2">
    <source>
        <dbReference type="ARBA" id="ARBA00022898"/>
    </source>
</evidence>
<sequence>MTAVLSAPAGRLSPAVDVRFDAARESVRQFVRARVDDTVVFTRDAAVALDLAARITPGDVVVLDIGQGADLLRWCAPRQGRDRARFVPACETIEDTLVALETELASAPASFLVVTAVSDITGEVLPIGRLASLAHRSGARILVDAAQLVGHRPVSVVSHGIDYLAFGEPGRRTDGAGVLIGRRDWFDAADVDASPDADGVPGAIAVAEACRVLADLGPETIGLHERRLAERLDAGLAAIGSFTPLRIFTDSTDRAGVAGYTVDGLAPPADTVRASFGAGTTVDDIDRILDAFRARTEQTDRTRPGVNR</sequence>
<dbReference type="Pfam" id="PF00266">
    <property type="entry name" value="Aminotran_5"/>
    <property type="match status" value="1"/>
</dbReference>
<feature type="domain" description="Aminotransferase class V" evidence="3">
    <location>
        <begin position="19"/>
        <end position="185"/>
    </location>
</feature>
<evidence type="ECO:0000256" key="1">
    <source>
        <dbReference type="ARBA" id="ARBA00001933"/>
    </source>
</evidence>
<proteinExistence type="predicted"/>
<dbReference type="InterPro" id="IPR015421">
    <property type="entry name" value="PyrdxlP-dep_Trfase_major"/>
</dbReference>
<dbReference type="GO" id="GO:0008483">
    <property type="term" value="F:transaminase activity"/>
    <property type="evidence" value="ECO:0007669"/>
    <property type="project" value="UniProtKB-KW"/>
</dbReference>
<dbReference type="PANTHER" id="PTHR43586:SF8">
    <property type="entry name" value="CYSTEINE DESULFURASE 1, CHLOROPLASTIC"/>
    <property type="match status" value="1"/>
</dbReference>
<comment type="cofactor">
    <cofactor evidence="1">
        <name>pyridoxal 5'-phosphate</name>
        <dbReference type="ChEBI" id="CHEBI:597326"/>
    </cofactor>
</comment>
<dbReference type="InterPro" id="IPR015424">
    <property type="entry name" value="PyrdxlP-dep_Trfase"/>
</dbReference>
<dbReference type="PANTHER" id="PTHR43586">
    <property type="entry name" value="CYSTEINE DESULFURASE"/>
    <property type="match status" value="1"/>
</dbReference>
<dbReference type="EMBL" id="CP121270">
    <property type="protein sequence ID" value="WFP24256.1"/>
    <property type="molecule type" value="Genomic_DNA"/>
</dbReference>
<organism evidence="4 5">
    <name type="scientific">Gordonia hongkongensis</name>
    <dbReference type="NCBI Taxonomy" id="1701090"/>
    <lineage>
        <taxon>Bacteria</taxon>
        <taxon>Bacillati</taxon>
        <taxon>Actinomycetota</taxon>
        <taxon>Actinomycetes</taxon>
        <taxon>Mycobacteriales</taxon>
        <taxon>Gordoniaceae</taxon>
        <taxon>Gordonia</taxon>
    </lineage>
</organism>
<dbReference type="InterPro" id="IPR000192">
    <property type="entry name" value="Aminotrans_V_dom"/>
</dbReference>
<dbReference type="Gene3D" id="3.40.640.10">
    <property type="entry name" value="Type I PLP-dependent aspartate aminotransferase-like (Major domain)"/>
    <property type="match status" value="1"/>
</dbReference>
<gene>
    <name evidence="4" type="ORF">P9A14_19310</name>
</gene>
<reference evidence="4" key="1">
    <citation type="submission" date="2023-04" db="EMBL/GenBank/DDBJ databases">
        <title>Complete genome sequence of a phthalic acid esters degrading bacterial strain.</title>
        <authorList>
            <person name="Weng L."/>
            <person name="Jia Y."/>
            <person name="Ren L."/>
        </authorList>
    </citation>
    <scope>NUCLEOTIDE SEQUENCE</scope>
    <source>
        <strain evidence="4">RL-LY01</strain>
    </source>
</reference>
<dbReference type="RefSeq" id="WP_058249884.1">
    <property type="nucleotide sequence ID" value="NZ_CBDRMI010000002.1"/>
</dbReference>
<dbReference type="InterPro" id="IPR015422">
    <property type="entry name" value="PyrdxlP-dep_Trfase_small"/>
</dbReference>
<evidence type="ECO:0000313" key="4">
    <source>
        <dbReference type="EMBL" id="WFP24256.1"/>
    </source>
</evidence>
<dbReference type="SUPFAM" id="SSF53383">
    <property type="entry name" value="PLP-dependent transferases"/>
    <property type="match status" value="1"/>
</dbReference>